<proteinExistence type="predicted"/>
<evidence type="ECO:0000313" key="1">
    <source>
        <dbReference type="EMBL" id="CAB5223421.1"/>
    </source>
</evidence>
<sequence>MEVTIELNKPHEGQRAVLESDARFKVLMCGRRWGKSLISKNISITEALNGRITGYVTPTYALAKVFFNDIAKIIPNEIATANKSDLTFKFITGGEIRFFTGERLDNFRGLRLHNVIIDEAAYIPHLQDAWNNAIRPTLTDFEGKALFISTPRGKDFFYGLYLRNEGDWKSFKYTTYDNPHIKTKEIDEAKASLPKAAFEQEYMANPAENAANPFGIDFIRQNISPLSNNNATCYGIDLAKSYDYTVILGFDHDGNVCHLDRFQSDWATTKAKIRQLDNVPKLIDATGVGDPIVEELQREDHLVEGFKFTSTSKQQLMEGLVTSIQQNAIKYPDGIIVDELSIFEYLYTAHGVKYSAPNGMHDDCVCALALANKIFIKSQSFGRYALI</sequence>
<dbReference type="InterPro" id="IPR027417">
    <property type="entry name" value="P-loop_NTPase"/>
</dbReference>
<organism evidence="1">
    <name type="scientific">uncultured Caudovirales phage</name>
    <dbReference type="NCBI Taxonomy" id="2100421"/>
    <lineage>
        <taxon>Viruses</taxon>
        <taxon>Duplodnaviria</taxon>
        <taxon>Heunggongvirae</taxon>
        <taxon>Uroviricota</taxon>
        <taxon>Caudoviricetes</taxon>
        <taxon>Peduoviridae</taxon>
        <taxon>Maltschvirus</taxon>
        <taxon>Maltschvirus maltsch</taxon>
    </lineage>
</organism>
<accession>A0A6J7WZI4</accession>
<gene>
    <name evidence="1" type="ORF">UFOVP384_47</name>
</gene>
<protein>
    <submittedName>
        <fullName evidence="1">Terminase-like family</fullName>
    </submittedName>
</protein>
<name>A0A6J7WZI4_9CAUD</name>
<dbReference type="Gene3D" id="3.40.50.300">
    <property type="entry name" value="P-loop containing nucleotide triphosphate hydrolases"/>
    <property type="match status" value="1"/>
</dbReference>
<dbReference type="Pfam" id="PF03237">
    <property type="entry name" value="Terminase_6N"/>
    <property type="match status" value="1"/>
</dbReference>
<dbReference type="Gene3D" id="3.30.420.240">
    <property type="match status" value="1"/>
</dbReference>
<reference evidence="1" key="1">
    <citation type="submission" date="2020-05" db="EMBL/GenBank/DDBJ databases">
        <authorList>
            <person name="Chiriac C."/>
            <person name="Salcher M."/>
            <person name="Ghai R."/>
            <person name="Kavagutti S V."/>
        </authorList>
    </citation>
    <scope>NUCLEOTIDE SEQUENCE</scope>
</reference>
<dbReference type="EMBL" id="LR798320">
    <property type="protein sequence ID" value="CAB5223421.1"/>
    <property type="molecule type" value="Genomic_DNA"/>
</dbReference>